<dbReference type="InterPro" id="IPR042197">
    <property type="entry name" value="Apaf_helical"/>
</dbReference>
<dbReference type="PANTHER" id="PTHR33463:SF198">
    <property type="entry name" value="RPP4C3"/>
    <property type="match status" value="1"/>
</dbReference>
<dbReference type="Gene3D" id="3.40.50.300">
    <property type="entry name" value="P-loop containing nucleotide triphosphate hydrolases"/>
    <property type="match status" value="1"/>
</dbReference>
<dbReference type="SUPFAM" id="SSF52047">
    <property type="entry name" value="RNI-like"/>
    <property type="match status" value="1"/>
</dbReference>
<evidence type="ECO:0000256" key="5">
    <source>
        <dbReference type="ARBA" id="ARBA00022821"/>
    </source>
</evidence>
<keyword evidence="11" id="KW-1185">Reference proteome</keyword>
<evidence type="ECO:0000256" key="7">
    <source>
        <dbReference type="SAM" id="Coils"/>
    </source>
</evidence>
<feature type="domain" description="Disease resistance protein At4g27190-like leucine-rich repeats" evidence="9">
    <location>
        <begin position="886"/>
        <end position="984"/>
    </location>
</feature>
<dbReference type="InterPro" id="IPR050905">
    <property type="entry name" value="Plant_NBS-LRR"/>
</dbReference>
<dbReference type="FunFam" id="3.40.50.300:FF:001091">
    <property type="entry name" value="Probable disease resistance protein At1g61300"/>
    <property type="match status" value="1"/>
</dbReference>
<dbReference type="InterPro" id="IPR057135">
    <property type="entry name" value="At4g27190-like_LRR"/>
</dbReference>
<evidence type="ECO:0000256" key="1">
    <source>
        <dbReference type="ARBA" id="ARBA00008894"/>
    </source>
</evidence>
<keyword evidence="3" id="KW-0677">Repeat</keyword>
<keyword evidence="4" id="KW-0547">Nucleotide-binding</keyword>
<keyword evidence="6" id="KW-0067">ATP-binding</keyword>
<feature type="domain" description="Disease resistance protein At4g27190-like leucine-rich repeats" evidence="9">
    <location>
        <begin position="770"/>
        <end position="861"/>
    </location>
</feature>
<evidence type="ECO:0000256" key="2">
    <source>
        <dbReference type="ARBA" id="ARBA00022614"/>
    </source>
</evidence>
<dbReference type="InterPro" id="IPR027417">
    <property type="entry name" value="P-loop_NTPase"/>
</dbReference>
<dbReference type="InterPro" id="IPR002182">
    <property type="entry name" value="NB-ARC"/>
</dbReference>
<evidence type="ECO:0000256" key="6">
    <source>
        <dbReference type="ARBA" id="ARBA00022840"/>
    </source>
</evidence>
<evidence type="ECO:0000259" key="8">
    <source>
        <dbReference type="Pfam" id="PF00931"/>
    </source>
</evidence>
<feature type="coiled-coil region" evidence="7">
    <location>
        <begin position="30"/>
        <end position="64"/>
    </location>
</feature>
<dbReference type="Gene3D" id="1.10.10.10">
    <property type="entry name" value="Winged helix-like DNA-binding domain superfamily/Winged helix DNA-binding domain"/>
    <property type="match status" value="1"/>
</dbReference>
<name>A0A834H5C4_RHOSS</name>
<dbReference type="Gene3D" id="3.80.10.10">
    <property type="entry name" value="Ribonuclease Inhibitor"/>
    <property type="match status" value="3"/>
</dbReference>
<sequence>MCSPQIILDKIVENIVGAVFQSVGHHVGFLFHYKQSLKNLEDEMNNFQELRSNIEGKVNEAKIRGEAIDNNVLIWLKDADETKQGVDKFMDDKTVNMMCFNFSCPNFISRYRFSKEAEKKVVRVKHLTEKGGNIGTVSHPREAPPEVVFRSSRDYEHFHSRDKVFKDIVKALKDPEVNMIGVYGTGGVGKTTMVTKVAEEVKKDGTFDEVVIAIVSQDANVRKIQGQLADRLNPRLDLVLSGETEVGRATGLWNRLDNGKKNLIILDDVWQELDLKEIGIPIIDGNKSCKVVLTSRKRNVWKNMDVKDFKIDILSEQESWALFKKKVENYVDTHHELREIAWAVCKECQGLPVAIIALGAALKGKDMDAWQDALDKLKNSMLKDIEEIDRKVYASLKWSYDRLDSEDAKSCFLLCCLFPEDVEIEIDDLVRYYMAGTTFHGDHKPDSFERGSYRVRTVVGTLISCCLILEENYDEDVVKMHDVVRDVAISIAKSEKSFLVKHGVKDWPEKATYEHCSVISLRPHDMLEFPNELVCPELHTFRLDCTVNEFQCQVSDRFFSGMENLTVLDLNMVTMSPILPASLAKLAKLQMLCLEGCKLGDIAILKDLKDHLEILSLRHSNIEVLPPEVGELTRLRLLDMEDCNELEVIPKGIISKLLRLEELYLPWDSSHLWEGTRAGTGRDISSVSLDELMSLTRLTTLLHVCIRDPALLPKDFTFENLVRFDILVGEKGYSYTKYSTGVLLLGNIHFTNNLEGLLGKPKWCRQRNGLYPSKSFSHLTDLSVTDCSWKYLFSPSLARGLVGLKRLEIERCMDMERVIGNEGEEDHEDIIPISFSRLNELRLRSLPNLKSFYPKKKKKATSSESCSAHDAQTLLFTDKVAFHALEELCITDLPNITDIWDKKLRPAESFCQLRNLRVSSCSKLVNVVYSTMLPQLRNLRELHLLSCPMVEGVVDLEKREEETQEAASIVPFPELRLMNLGGFQNIIKGFCTFRSEEQQVRFHTQVAFPKLEDLLLDTLGGIALRQLLGACEPSIKTLLFSKCDEISTVVSPRLFGRLQNVVLLRVESCTGVREVFHFDGLEVGEGQECIGSLIQVRKIQLNTLPKLTCLWNKDPHGLLGLQNLEYLTIKYCPLLRNLLTASIAKALGGLKALYLRSCSTMEEVIAIDEGHEEVIDDEEIVFPKLEWLILKDLSNLKSFCSANYNFNLPSLQRVVVKRCPNMQTFTSGSVRMPPTNFIARGDDGPVIEDLNKHLEQQHLNGDQETIESNEMGGVEDFRFSNLEYRRDL</sequence>
<dbReference type="Proteomes" id="UP000626092">
    <property type="component" value="Unassembled WGS sequence"/>
</dbReference>
<evidence type="ECO:0000256" key="4">
    <source>
        <dbReference type="ARBA" id="ARBA00022741"/>
    </source>
</evidence>
<proteinExistence type="inferred from homology"/>
<evidence type="ECO:0000259" key="9">
    <source>
        <dbReference type="Pfam" id="PF23247"/>
    </source>
</evidence>
<dbReference type="Pfam" id="PF23247">
    <property type="entry name" value="LRR_RPS2"/>
    <property type="match status" value="3"/>
</dbReference>
<dbReference type="PRINTS" id="PR00364">
    <property type="entry name" value="DISEASERSIST"/>
</dbReference>
<evidence type="ECO:0008006" key="12">
    <source>
        <dbReference type="Google" id="ProtNLM"/>
    </source>
</evidence>
<dbReference type="InterPro" id="IPR036388">
    <property type="entry name" value="WH-like_DNA-bd_sf"/>
</dbReference>
<feature type="domain" description="Disease resistance protein At4g27190-like leucine-rich repeats" evidence="9">
    <location>
        <begin position="1031"/>
        <end position="1158"/>
    </location>
</feature>
<protein>
    <recommendedName>
        <fullName evidence="12">AAA+ ATPase domain-containing protein</fullName>
    </recommendedName>
</protein>
<dbReference type="Gene3D" id="1.10.8.430">
    <property type="entry name" value="Helical domain of apoptotic protease-activating factors"/>
    <property type="match status" value="1"/>
</dbReference>
<comment type="caution">
    <text evidence="10">The sequence shown here is derived from an EMBL/GenBank/DDBJ whole genome shotgun (WGS) entry which is preliminary data.</text>
</comment>
<gene>
    <name evidence="10" type="ORF">RHSIM_Rhsim04G0054600</name>
</gene>
<keyword evidence="7" id="KW-0175">Coiled coil</keyword>
<evidence type="ECO:0000256" key="3">
    <source>
        <dbReference type="ARBA" id="ARBA00022737"/>
    </source>
</evidence>
<keyword evidence="2" id="KW-0433">Leucine-rich repeat</keyword>
<dbReference type="GO" id="GO:0043531">
    <property type="term" value="F:ADP binding"/>
    <property type="evidence" value="ECO:0007669"/>
    <property type="project" value="InterPro"/>
</dbReference>
<dbReference type="OrthoDB" id="1579323at2759"/>
<dbReference type="Pfam" id="PF00931">
    <property type="entry name" value="NB-ARC"/>
    <property type="match status" value="1"/>
</dbReference>
<dbReference type="SUPFAM" id="SSF52058">
    <property type="entry name" value="L domain-like"/>
    <property type="match status" value="1"/>
</dbReference>
<organism evidence="10 11">
    <name type="scientific">Rhododendron simsii</name>
    <name type="common">Sims's rhododendron</name>
    <dbReference type="NCBI Taxonomy" id="118357"/>
    <lineage>
        <taxon>Eukaryota</taxon>
        <taxon>Viridiplantae</taxon>
        <taxon>Streptophyta</taxon>
        <taxon>Embryophyta</taxon>
        <taxon>Tracheophyta</taxon>
        <taxon>Spermatophyta</taxon>
        <taxon>Magnoliopsida</taxon>
        <taxon>eudicotyledons</taxon>
        <taxon>Gunneridae</taxon>
        <taxon>Pentapetalae</taxon>
        <taxon>asterids</taxon>
        <taxon>Ericales</taxon>
        <taxon>Ericaceae</taxon>
        <taxon>Ericoideae</taxon>
        <taxon>Rhodoreae</taxon>
        <taxon>Rhododendron</taxon>
    </lineage>
</organism>
<dbReference type="InterPro" id="IPR032675">
    <property type="entry name" value="LRR_dom_sf"/>
</dbReference>
<accession>A0A834H5C4</accession>
<dbReference type="GO" id="GO:0051607">
    <property type="term" value="P:defense response to virus"/>
    <property type="evidence" value="ECO:0007669"/>
    <property type="project" value="UniProtKB-ARBA"/>
</dbReference>
<dbReference type="EMBL" id="WJXA01000004">
    <property type="protein sequence ID" value="KAF7144998.1"/>
    <property type="molecule type" value="Genomic_DNA"/>
</dbReference>
<evidence type="ECO:0000313" key="10">
    <source>
        <dbReference type="EMBL" id="KAF7144998.1"/>
    </source>
</evidence>
<dbReference type="GO" id="GO:0005524">
    <property type="term" value="F:ATP binding"/>
    <property type="evidence" value="ECO:0007669"/>
    <property type="project" value="UniProtKB-KW"/>
</dbReference>
<dbReference type="SUPFAM" id="SSF52540">
    <property type="entry name" value="P-loop containing nucleoside triphosphate hydrolases"/>
    <property type="match status" value="1"/>
</dbReference>
<dbReference type="FunFam" id="1.10.10.10:FF:000322">
    <property type="entry name" value="Probable disease resistance protein At1g63360"/>
    <property type="match status" value="1"/>
</dbReference>
<dbReference type="PANTHER" id="PTHR33463">
    <property type="entry name" value="NB-ARC DOMAIN-CONTAINING PROTEIN-RELATED"/>
    <property type="match status" value="1"/>
</dbReference>
<evidence type="ECO:0000313" key="11">
    <source>
        <dbReference type="Proteomes" id="UP000626092"/>
    </source>
</evidence>
<reference evidence="10" key="1">
    <citation type="submission" date="2019-11" db="EMBL/GenBank/DDBJ databases">
        <authorList>
            <person name="Liu Y."/>
            <person name="Hou J."/>
            <person name="Li T.-Q."/>
            <person name="Guan C.-H."/>
            <person name="Wu X."/>
            <person name="Wu H.-Z."/>
            <person name="Ling F."/>
            <person name="Zhang R."/>
            <person name="Shi X.-G."/>
            <person name="Ren J.-P."/>
            <person name="Chen E.-F."/>
            <person name="Sun J.-M."/>
        </authorList>
    </citation>
    <scope>NUCLEOTIDE SEQUENCE</scope>
    <source>
        <strain evidence="10">Adult_tree_wgs_1</strain>
        <tissue evidence="10">Leaves</tissue>
    </source>
</reference>
<keyword evidence="5" id="KW-0611">Plant defense</keyword>
<comment type="similarity">
    <text evidence="1">Belongs to the disease resistance NB-LRR family.</text>
</comment>
<feature type="domain" description="NB-ARC" evidence="8">
    <location>
        <begin position="165"/>
        <end position="328"/>
    </location>
</feature>